<dbReference type="PANTHER" id="PTHR34934">
    <property type="entry name" value="FLAVIN-DEPENDENT THYMIDYLATE SYNTHASE"/>
    <property type="match status" value="1"/>
</dbReference>
<dbReference type="Gene3D" id="3.30.1360.170">
    <property type="match status" value="1"/>
</dbReference>
<dbReference type="GO" id="GO:0006235">
    <property type="term" value="P:dTTP biosynthetic process"/>
    <property type="evidence" value="ECO:0007669"/>
    <property type="project" value="UniProtKB-UniRule"/>
</dbReference>
<dbReference type="GO" id="GO:0004799">
    <property type="term" value="F:thymidylate synthase activity"/>
    <property type="evidence" value="ECO:0007669"/>
    <property type="project" value="TreeGrafter"/>
</dbReference>
<feature type="binding site" evidence="1">
    <location>
        <begin position="174"/>
        <end position="176"/>
    </location>
    <ligand>
        <name>FAD</name>
        <dbReference type="ChEBI" id="CHEBI:57692"/>
        <note>ligand shared between neighboring subunits</note>
    </ligand>
</feature>
<evidence type="ECO:0000256" key="1">
    <source>
        <dbReference type="HAMAP-Rule" id="MF_01408"/>
    </source>
</evidence>
<keyword evidence="1 2" id="KW-0808">Transferase</keyword>
<keyword evidence="1" id="KW-0274">FAD</keyword>
<dbReference type="UniPathway" id="UPA00575"/>
<accession>E1K1W3</accession>
<dbReference type="SUPFAM" id="SSF69796">
    <property type="entry name" value="Thymidylate synthase-complementing protein Thy1"/>
    <property type="match status" value="1"/>
</dbReference>
<dbReference type="GO" id="GO:0050797">
    <property type="term" value="F:thymidylate synthase (FAD) activity"/>
    <property type="evidence" value="ECO:0007669"/>
    <property type="project" value="UniProtKB-UniRule"/>
</dbReference>
<sequence>MPATKLAVTLLAHTPEALSLIYAAFRQCYHDGYVADMWPRLLAGEIAREKQADFVARILASGHESPIEHVSFTFAVAGVSRALSHQLVRHRLASYSQQSQRYVDAAGFDYVLPPRIAAVPEAKARFEAAMAAAGEAYADVQAILQEHGRGAKANEDARFVLPNACETKVVVTMNCRSLLHFFELRCCMRAQWEIRAMAGRMLDLCKEALPVVFATAGARCERLGYCPEDARFSCGRYPIRDVNPNIPA</sequence>
<dbReference type="NCBIfam" id="TIGR02170">
    <property type="entry name" value="thyX"/>
    <property type="match status" value="1"/>
</dbReference>
<comment type="pathway">
    <text evidence="1">Pyrimidine metabolism; dTTP biosynthesis.</text>
</comment>
<dbReference type="InterPro" id="IPR003669">
    <property type="entry name" value="Thymidylate_synthase_ThyX"/>
</dbReference>
<proteinExistence type="inferred from homology"/>
<comment type="similarity">
    <text evidence="1">Belongs to the thymidylate synthase ThyX family.</text>
</comment>
<dbReference type="EMBL" id="AECZ01000045">
    <property type="protein sequence ID" value="EFL49419.1"/>
    <property type="molecule type" value="Genomic_DNA"/>
</dbReference>
<keyword evidence="1" id="KW-0285">Flavoprotein</keyword>
<reference evidence="2 3" key="1">
    <citation type="submission" date="2010-08" db="EMBL/GenBank/DDBJ databases">
        <title>The draft genome of Desulfovibrio fructosovorans JJ.</title>
        <authorList>
            <consortium name="US DOE Joint Genome Institute (JGI-PGF)"/>
            <person name="Lucas S."/>
            <person name="Copeland A."/>
            <person name="Lapidus A."/>
            <person name="Cheng J.-F."/>
            <person name="Bruce D."/>
            <person name="Goodwin L."/>
            <person name="Pitluck S."/>
            <person name="Land M.L."/>
            <person name="Hauser L."/>
            <person name="Chang Y.-J."/>
            <person name="Jeffries C."/>
            <person name="Wall J.D."/>
            <person name="Stahl D.A."/>
            <person name="Arkin A.P."/>
            <person name="Dehal P."/>
            <person name="Stolyar S.M."/>
            <person name="Hazen T.C."/>
            <person name="Woyke T.J."/>
        </authorList>
    </citation>
    <scope>NUCLEOTIDE SEQUENCE [LARGE SCALE GENOMIC DNA]</scope>
    <source>
        <strain evidence="2 3">JJ</strain>
    </source>
</reference>
<name>E1K1W3_SOLFR</name>
<dbReference type="PANTHER" id="PTHR34934:SF1">
    <property type="entry name" value="FLAVIN-DEPENDENT THYMIDYLATE SYNTHASE"/>
    <property type="match status" value="1"/>
</dbReference>
<feature type="binding site" description="in other chain" evidence="1">
    <location>
        <position position="158"/>
    </location>
    <ligand>
        <name>dUMP</name>
        <dbReference type="ChEBI" id="CHEBI:246422"/>
        <note>ligand shared between dimeric partners</note>
    </ligand>
</feature>
<evidence type="ECO:0000313" key="2">
    <source>
        <dbReference type="EMBL" id="EFL49419.1"/>
    </source>
</evidence>
<dbReference type="OrthoDB" id="9780625at2"/>
<dbReference type="CDD" id="cd20175">
    <property type="entry name" value="ThyX"/>
    <property type="match status" value="1"/>
</dbReference>
<comment type="catalytic activity">
    <reaction evidence="1">
        <text>dUMP + (6R)-5,10-methylene-5,6,7,8-tetrahydrofolate + NADPH + H(+) = dTMP + (6S)-5,6,7,8-tetrahydrofolate + NADP(+)</text>
        <dbReference type="Rhea" id="RHEA:29043"/>
        <dbReference type="ChEBI" id="CHEBI:15378"/>
        <dbReference type="ChEBI" id="CHEBI:15636"/>
        <dbReference type="ChEBI" id="CHEBI:57453"/>
        <dbReference type="ChEBI" id="CHEBI:57783"/>
        <dbReference type="ChEBI" id="CHEBI:58349"/>
        <dbReference type="ChEBI" id="CHEBI:63528"/>
        <dbReference type="ChEBI" id="CHEBI:246422"/>
        <dbReference type="EC" id="2.1.1.148"/>
    </reaction>
</comment>
<feature type="binding site" evidence="1">
    <location>
        <position position="97"/>
    </location>
    <ligand>
        <name>FAD</name>
        <dbReference type="ChEBI" id="CHEBI:57692"/>
        <note>ligand shared between neighboring subunits</note>
    </ligand>
</feature>
<protein>
    <recommendedName>
        <fullName evidence="1">Flavin-dependent thymidylate synthase</fullName>
        <shortName evidence="1">FDTS</shortName>
        <ecNumber evidence="1">2.1.1.148</ecNumber>
    </recommendedName>
    <alternativeName>
        <fullName evidence="1">FAD-dependent thymidylate synthase</fullName>
    </alternativeName>
    <alternativeName>
        <fullName evidence="1">Thymidylate synthase ThyX</fullName>
        <shortName evidence="1">TS</shortName>
        <shortName evidence="1">TSase</shortName>
    </alternativeName>
</protein>
<keyword evidence="1 2" id="KW-0489">Methyltransferase</keyword>
<organism evidence="2 3">
    <name type="scientific">Solidesulfovibrio fructosivorans JJ]</name>
    <dbReference type="NCBI Taxonomy" id="596151"/>
    <lineage>
        <taxon>Bacteria</taxon>
        <taxon>Pseudomonadati</taxon>
        <taxon>Thermodesulfobacteriota</taxon>
        <taxon>Desulfovibrionia</taxon>
        <taxon>Desulfovibrionales</taxon>
        <taxon>Desulfovibrionaceae</taxon>
        <taxon>Solidesulfovibrio</taxon>
    </lineage>
</organism>
<dbReference type="GO" id="GO:0006231">
    <property type="term" value="P:dTMP biosynthetic process"/>
    <property type="evidence" value="ECO:0007669"/>
    <property type="project" value="UniProtKB-UniRule"/>
</dbReference>
<feature type="binding site" evidence="1">
    <location>
        <begin position="86"/>
        <end position="89"/>
    </location>
    <ligand>
        <name>dUMP</name>
        <dbReference type="ChEBI" id="CHEBI:246422"/>
        <note>ligand shared between dimeric partners</note>
    </ligand>
</feature>
<keyword evidence="1" id="KW-0545">Nucleotide biosynthesis</keyword>
<feature type="binding site" description="in other chain" evidence="1">
    <location>
        <begin position="97"/>
        <end position="101"/>
    </location>
    <ligand>
        <name>dUMP</name>
        <dbReference type="ChEBI" id="CHEBI:246422"/>
        <note>ligand shared between dimeric partners</note>
    </ligand>
</feature>
<keyword evidence="3" id="KW-1185">Reference proteome</keyword>
<keyword evidence="1" id="KW-0521">NADP</keyword>
<dbReference type="PROSITE" id="PS51331">
    <property type="entry name" value="THYX"/>
    <property type="match status" value="1"/>
</dbReference>
<dbReference type="GO" id="GO:0070402">
    <property type="term" value="F:NADPH binding"/>
    <property type="evidence" value="ECO:0007669"/>
    <property type="project" value="TreeGrafter"/>
</dbReference>
<comment type="cofactor">
    <cofactor evidence="1">
        <name>FAD</name>
        <dbReference type="ChEBI" id="CHEBI:57692"/>
    </cofactor>
    <text evidence="1">Binds 4 FAD per tetramer. Each FAD binding site is formed by three monomers.</text>
</comment>
<feature type="active site" description="Involved in ionization of N3 of dUMP, leading to its activation" evidence="1">
    <location>
        <position position="185"/>
    </location>
</feature>
<feature type="binding site" evidence="1">
    <location>
        <position position="65"/>
    </location>
    <ligand>
        <name>FAD</name>
        <dbReference type="ChEBI" id="CHEBI:57692"/>
        <note>ligand shared between neighboring subunits</note>
    </ligand>
</feature>
<gene>
    <name evidence="1" type="primary">thyX</name>
    <name evidence="2" type="ORF">DesfrDRAFT_3863</name>
</gene>
<dbReference type="HAMAP" id="MF_01408">
    <property type="entry name" value="ThyX"/>
    <property type="match status" value="1"/>
</dbReference>
<feature type="binding site" evidence="1">
    <location>
        <position position="185"/>
    </location>
    <ligand>
        <name>dUMP</name>
        <dbReference type="ChEBI" id="CHEBI:246422"/>
        <note>ligand shared between dimeric partners</note>
    </ligand>
</feature>
<dbReference type="Proteomes" id="UP000006250">
    <property type="component" value="Unassembled WGS sequence"/>
</dbReference>
<comment type="subunit">
    <text evidence="1">Homotetramer.</text>
</comment>
<evidence type="ECO:0000313" key="3">
    <source>
        <dbReference type="Proteomes" id="UP000006250"/>
    </source>
</evidence>
<dbReference type="eggNOG" id="COG1351">
    <property type="taxonomic scope" value="Bacteria"/>
</dbReference>
<dbReference type="RefSeq" id="WP_005996694.1">
    <property type="nucleotide sequence ID" value="NZ_AECZ01000045.1"/>
</dbReference>
<comment type="caution">
    <text evidence="2">The sequence shown here is derived from an EMBL/GenBank/DDBJ whole genome shotgun (WGS) entry which is preliminary data.</text>
</comment>
<dbReference type="InterPro" id="IPR036098">
    <property type="entry name" value="Thymidylate_synthase_ThyX_sf"/>
</dbReference>
<dbReference type="GO" id="GO:0050660">
    <property type="term" value="F:flavin adenine dinucleotide binding"/>
    <property type="evidence" value="ECO:0007669"/>
    <property type="project" value="UniProtKB-UniRule"/>
</dbReference>
<feature type="binding site" evidence="1">
    <location>
        <position position="180"/>
    </location>
    <ligand>
        <name>FAD</name>
        <dbReference type="ChEBI" id="CHEBI:57692"/>
        <note>ligand shared between neighboring subunits</note>
    </ligand>
</feature>
<dbReference type="AlphaFoldDB" id="E1K1W3"/>
<feature type="binding site" evidence="1">
    <location>
        <begin position="89"/>
        <end position="91"/>
    </location>
    <ligand>
        <name>FAD</name>
        <dbReference type="ChEBI" id="CHEBI:57692"/>
        <note>ligand shared between neighboring subunits</note>
    </ligand>
</feature>
<dbReference type="EC" id="2.1.1.148" evidence="1"/>
<dbReference type="GO" id="GO:0032259">
    <property type="term" value="P:methylation"/>
    <property type="evidence" value="ECO:0007669"/>
    <property type="project" value="UniProtKB-KW"/>
</dbReference>
<dbReference type="Pfam" id="PF02511">
    <property type="entry name" value="Thy1"/>
    <property type="match status" value="1"/>
</dbReference>
<dbReference type="STRING" id="596151.DesfrDRAFT_3863"/>
<comment type="function">
    <text evidence="1">Catalyzes the reductive methylation of 2'-deoxyuridine-5'-monophosphate (dUMP) to 2'-deoxythymidine-5'-monophosphate (dTMP) while utilizing 5,10-methylenetetrahydrofolate (mTHF) as the methyl donor, and NADPH and FADH(2) as the reductant.</text>
</comment>